<keyword evidence="11" id="KW-1185">Reference proteome</keyword>
<dbReference type="Gene3D" id="3.40.50.150">
    <property type="entry name" value="Vaccinia Virus protein VP39"/>
    <property type="match status" value="1"/>
</dbReference>
<dbReference type="PANTHER" id="PTHR44307:SF2">
    <property type="entry name" value="PHOSPHOETHANOLAMINE METHYLTRANSFERASE ISOFORM X1"/>
    <property type="match status" value="1"/>
</dbReference>
<dbReference type="GeneTree" id="ENSGT00940000172618"/>
<dbReference type="eggNOG" id="KOG1269">
    <property type="taxonomic scope" value="Eukaryota"/>
</dbReference>
<evidence type="ECO:0000256" key="5">
    <source>
        <dbReference type="ARBA" id="ARBA00035674"/>
    </source>
</evidence>
<dbReference type="Proteomes" id="UP000008672">
    <property type="component" value="Unassembled WGS sequence"/>
</dbReference>
<dbReference type="AlphaFoldDB" id="H2ZS59"/>
<gene>
    <name evidence="10" type="primary">PMT</name>
</gene>
<dbReference type="GO" id="GO:0032259">
    <property type="term" value="P:methylation"/>
    <property type="evidence" value="ECO:0007669"/>
    <property type="project" value="UniProtKB-KW"/>
</dbReference>
<dbReference type="SUPFAM" id="SSF53335">
    <property type="entry name" value="S-adenosyl-L-methionine-dependent methyltransferases"/>
    <property type="match status" value="1"/>
</dbReference>
<dbReference type="Bgee" id="ENSLACG00000000209">
    <property type="expression patterns" value="Expressed in pelvic fin"/>
</dbReference>
<dbReference type="InterPro" id="IPR041698">
    <property type="entry name" value="Methyltransf_25"/>
</dbReference>
<dbReference type="GO" id="GO:0000234">
    <property type="term" value="F:phosphoethanolamine N-methyltransferase activity"/>
    <property type="evidence" value="ECO:0007669"/>
    <property type="project" value="UniProtKB-EC"/>
</dbReference>
<comment type="catalytic activity">
    <reaction evidence="8">
        <text>N-methylethanolamine phosphate + S-adenosyl-L-methionine = N,N-dimethylethanolamine phosphate + S-adenosyl-L-homocysteine + H(+)</text>
        <dbReference type="Rhea" id="RHEA:25321"/>
        <dbReference type="ChEBI" id="CHEBI:15378"/>
        <dbReference type="ChEBI" id="CHEBI:57781"/>
        <dbReference type="ChEBI" id="CHEBI:57856"/>
        <dbReference type="ChEBI" id="CHEBI:58641"/>
        <dbReference type="ChEBI" id="CHEBI:59789"/>
        <dbReference type="EC" id="2.1.1.103"/>
    </reaction>
    <physiologicalReaction direction="left-to-right" evidence="8">
        <dbReference type="Rhea" id="RHEA:25322"/>
    </physiologicalReaction>
</comment>
<comment type="pathway">
    <text evidence="2">Lipid metabolism.</text>
</comment>
<reference evidence="11" key="1">
    <citation type="submission" date="2011-08" db="EMBL/GenBank/DDBJ databases">
        <title>The draft genome of Latimeria chalumnae.</title>
        <authorList>
            <person name="Di Palma F."/>
            <person name="Alfoldi J."/>
            <person name="Johnson J."/>
            <person name="Berlin A."/>
            <person name="Gnerre S."/>
            <person name="Jaffe D."/>
            <person name="MacCallum I."/>
            <person name="Young S."/>
            <person name="Walker B.J."/>
            <person name="Lander E."/>
            <person name="Lindblad-Toh K."/>
        </authorList>
    </citation>
    <scope>NUCLEOTIDE SEQUENCE [LARGE SCALE GENOMIC DNA]</scope>
    <source>
        <strain evidence="11">Wild caught</strain>
    </source>
</reference>
<dbReference type="EC" id="2.1.1.103" evidence="5"/>
<dbReference type="Pfam" id="PF13649">
    <property type="entry name" value="Methyltransf_25"/>
    <property type="match status" value="1"/>
</dbReference>
<sequence length="238" mass="27078">FGGGAEVVAARKAMKQFWEEHSKEASVEEMMLDSNAQAIAEEDRSEIIAMLPCVEGKDVLELGAGIGRFSGQLAKKARRVTAVDFMKTFMEKNREVNKVYGNVTFLQADVTNLDLPPNSFDLIFSNWLFMYLTDKELVHFTNKLLQWLRPGGYLFFRESCFFKLGSLLRSFDPTYYRAPADYNCLLTSSVQTLPGDESYGFEIVMSKSVQIYLKIRKCQNQVCWLLQKVLRKGSANQG</sequence>
<evidence type="ECO:0000259" key="9">
    <source>
        <dbReference type="Pfam" id="PF13649"/>
    </source>
</evidence>
<reference evidence="10" key="3">
    <citation type="submission" date="2025-09" db="UniProtKB">
        <authorList>
            <consortium name="Ensembl"/>
        </authorList>
    </citation>
    <scope>IDENTIFICATION</scope>
</reference>
<proteinExistence type="predicted"/>
<dbReference type="EMBL" id="AFYH01141452">
    <property type="status" value="NOT_ANNOTATED_CDS"/>
    <property type="molecule type" value="Genomic_DNA"/>
</dbReference>
<dbReference type="Ensembl" id="ENSLACT00000000232.1">
    <property type="protein sequence ID" value="ENSLACP00000000230.1"/>
    <property type="gene ID" value="ENSLACG00000000209.1"/>
</dbReference>
<keyword evidence="4" id="KW-0808">Transferase</keyword>
<keyword evidence="3" id="KW-0489">Methyltransferase</keyword>
<evidence type="ECO:0000256" key="3">
    <source>
        <dbReference type="ARBA" id="ARBA00022603"/>
    </source>
</evidence>
<evidence type="ECO:0000256" key="8">
    <source>
        <dbReference type="ARBA" id="ARBA00047841"/>
    </source>
</evidence>
<evidence type="ECO:0000256" key="1">
    <source>
        <dbReference type="ARBA" id="ARBA00004969"/>
    </source>
</evidence>
<protein>
    <recommendedName>
        <fullName evidence="5">phosphoethanolamine N-methyltransferase</fullName>
        <ecNumber evidence="5">2.1.1.103</ecNumber>
    </recommendedName>
</protein>
<accession>H2ZS59</accession>
<comment type="catalytic activity">
    <reaction evidence="6">
        <text>N,N-dimethylethanolamine phosphate + S-adenosyl-L-methionine = phosphocholine + S-adenosyl-L-homocysteine + H(+)</text>
        <dbReference type="Rhea" id="RHEA:25325"/>
        <dbReference type="ChEBI" id="CHEBI:15378"/>
        <dbReference type="ChEBI" id="CHEBI:57856"/>
        <dbReference type="ChEBI" id="CHEBI:58641"/>
        <dbReference type="ChEBI" id="CHEBI:59789"/>
        <dbReference type="ChEBI" id="CHEBI:295975"/>
        <dbReference type="EC" id="2.1.1.103"/>
    </reaction>
    <physiologicalReaction direction="left-to-right" evidence="6">
        <dbReference type="Rhea" id="RHEA:25326"/>
    </physiologicalReaction>
</comment>
<dbReference type="STRING" id="7897.ENSLACP00000000230"/>
<dbReference type="CDD" id="cd02440">
    <property type="entry name" value="AdoMet_MTases"/>
    <property type="match status" value="1"/>
</dbReference>
<name>H2ZS59_LATCH</name>
<dbReference type="PANTHER" id="PTHR44307">
    <property type="entry name" value="PHOSPHOETHANOLAMINE METHYLTRANSFERASE"/>
    <property type="match status" value="1"/>
</dbReference>
<evidence type="ECO:0000256" key="7">
    <source>
        <dbReference type="ARBA" id="ARBA00047622"/>
    </source>
</evidence>
<evidence type="ECO:0000256" key="4">
    <source>
        <dbReference type="ARBA" id="ARBA00022679"/>
    </source>
</evidence>
<evidence type="ECO:0000256" key="6">
    <source>
        <dbReference type="ARBA" id="ARBA00047619"/>
    </source>
</evidence>
<comment type="pathway">
    <text evidence="1">Phospholipid metabolism; phosphatidylcholine biosynthesis.</text>
</comment>
<dbReference type="InParanoid" id="H2ZS59"/>
<feature type="domain" description="Methyltransferase" evidence="9">
    <location>
        <begin position="59"/>
        <end position="152"/>
    </location>
</feature>
<evidence type="ECO:0000313" key="10">
    <source>
        <dbReference type="Ensembl" id="ENSLACP00000000230.1"/>
    </source>
</evidence>
<comment type="catalytic activity">
    <reaction evidence="7">
        <text>phosphoethanolamine + S-adenosyl-L-methionine = N-methylethanolamine phosphate + S-adenosyl-L-homocysteine + H(+)</text>
        <dbReference type="Rhea" id="RHEA:20365"/>
        <dbReference type="ChEBI" id="CHEBI:15378"/>
        <dbReference type="ChEBI" id="CHEBI:57781"/>
        <dbReference type="ChEBI" id="CHEBI:57856"/>
        <dbReference type="ChEBI" id="CHEBI:58190"/>
        <dbReference type="ChEBI" id="CHEBI:59789"/>
        <dbReference type="EC" id="2.1.1.103"/>
    </reaction>
    <physiologicalReaction direction="left-to-right" evidence="7">
        <dbReference type="Rhea" id="RHEA:20366"/>
    </physiologicalReaction>
</comment>
<dbReference type="OMA" id="CKRIGAY"/>
<dbReference type="EMBL" id="AFYH01141451">
    <property type="status" value="NOT_ANNOTATED_CDS"/>
    <property type="molecule type" value="Genomic_DNA"/>
</dbReference>
<evidence type="ECO:0000313" key="11">
    <source>
        <dbReference type="Proteomes" id="UP000008672"/>
    </source>
</evidence>
<organism evidence="10 11">
    <name type="scientific">Latimeria chalumnae</name>
    <name type="common">Coelacanth</name>
    <dbReference type="NCBI Taxonomy" id="7897"/>
    <lineage>
        <taxon>Eukaryota</taxon>
        <taxon>Metazoa</taxon>
        <taxon>Chordata</taxon>
        <taxon>Craniata</taxon>
        <taxon>Vertebrata</taxon>
        <taxon>Euteleostomi</taxon>
        <taxon>Coelacanthiformes</taxon>
        <taxon>Coelacanthidae</taxon>
        <taxon>Latimeria</taxon>
    </lineage>
</organism>
<dbReference type="HOGENOM" id="CLU_084346_0_0_1"/>
<dbReference type="EMBL" id="AFYH01141453">
    <property type="status" value="NOT_ANNOTATED_CDS"/>
    <property type="molecule type" value="Genomic_DNA"/>
</dbReference>
<reference evidence="10" key="2">
    <citation type="submission" date="2025-08" db="UniProtKB">
        <authorList>
            <consortium name="Ensembl"/>
        </authorList>
    </citation>
    <scope>IDENTIFICATION</scope>
</reference>
<dbReference type="InterPro" id="IPR029063">
    <property type="entry name" value="SAM-dependent_MTases_sf"/>
</dbReference>
<evidence type="ECO:0000256" key="2">
    <source>
        <dbReference type="ARBA" id="ARBA00005189"/>
    </source>
</evidence>